<protein>
    <recommendedName>
        <fullName evidence="5">HupE/UreJ family protein</fullName>
    </recommendedName>
</protein>
<reference evidence="3" key="1">
    <citation type="journal article" date="2014" name="Int. J. Syst. Evol. Microbiol.">
        <title>Complete genome sequence of Corynebacterium casei LMG S-19264T (=DSM 44701T), isolated from a smear-ripened cheese.</title>
        <authorList>
            <consortium name="US DOE Joint Genome Institute (JGI-PGF)"/>
            <person name="Walter F."/>
            <person name="Albersmeier A."/>
            <person name="Kalinowski J."/>
            <person name="Ruckert C."/>
        </authorList>
    </citation>
    <scope>NUCLEOTIDE SEQUENCE</scope>
    <source>
        <strain evidence="3">JCM 31311</strain>
    </source>
</reference>
<feature type="transmembrane region" description="Helical" evidence="1">
    <location>
        <begin position="285"/>
        <end position="303"/>
    </location>
</feature>
<sequence>MLTTPTGSRSALLTWLLVLILALLPGQAAAHPMPTTTVQLDIHSGYVSAELALPLNELQLATGWTLLGNGAALEVYSSRLKAYLLKHLVATTPSGQAWTVTVGTPTLTQAEQTMTGPYQEFVVAARLVPPTGAGASTHTFTLKYDAIVHQVVTHSILVSVRQDWERGLNGETPVQVGIIRTDTRTGTVPPLQVNQGGGSVWQGFAGIFLLGVHHIAKGTDHLLFLLTLLLPAPLLVVVGRRPHWGTFGGTRQSLLNIVKITTAFTVGHSLTLLLGTLRIVNVSDAPIEVLIAISILVSAVHALRPLFPGREMLVATGFGLIHGLAFSYTLAALNLSAWQAALSLLGFNLGIEAMQLLVIAVTMPWLILLARTPLYPPVRVVGASIAVLASLGWLGARLGVVNPLGTLADTLSPYGPWVIVGLAVLALLGFGWSKLRNAPSPAP</sequence>
<keyword evidence="4" id="KW-1185">Reference proteome</keyword>
<keyword evidence="1" id="KW-1133">Transmembrane helix</keyword>
<evidence type="ECO:0000313" key="3">
    <source>
        <dbReference type="EMBL" id="GGR23314.1"/>
    </source>
</evidence>
<feature type="transmembrane region" description="Helical" evidence="1">
    <location>
        <begin position="260"/>
        <end position="279"/>
    </location>
</feature>
<evidence type="ECO:0000256" key="2">
    <source>
        <dbReference type="SAM" id="SignalP"/>
    </source>
</evidence>
<accession>A0A918CHM1</accession>
<reference evidence="3" key="2">
    <citation type="submission" date="2020-09" db="EMBL/GenBank/DDBJ databases">
        <authorList>
            <person name="Sun Q."/>
            <person name="Ohkuma M."/>
        </authorList>
    </citation>
    <scope>NUCLEOTIDE SEQUENCE</scope>
    <source>
        <strain evidence="3">JCM 31311</strain>
    </source>
</reference>
<keyword evidence="1" id="KW-0472">Membrane</keyword>
<feature type="transmembrane region" description="Helical" evidence="1">
    <location>
        <begin position="353"/>
        <end position="370"/>
    </location>
</feature>
<keyword evidence="1" id="KW-0812">Transmembrane</keyword>
<proteinExistence type="predicted"/>
<feature type="transmembrane region" description="Helical" evidence="1">
    <location>
        <begin position="414"/>
        <end position="432"/>
    </location>
</feature>
<feature type="chain" id="PRO_5037205344" description="HupE/UreJ family protein" evidence="2">
    <location>
        <begin position="31"/>
        <end position="443"/>
    </location>
</feature>
<dbReference type="InterPro" id="IPR032809">
    <property type="entry name" value="Put_HupE_UreJ"/>
</dbReference>
<evidence type="ECO:0008006" key="5">
    <source>
        <dbReference type="Google" id="ProtNLM"/>
    </source>
</evidence>
<dbReference type="AlphaFoldDB" id="A0A918CHM1"/>
<name>A0A918CHM1_9DEIO</name>
<dbReference type="EMBL" id="BMQL01000030">
    <property type="protein sequence ID" value="GGR23314.1"/>
    <property type="molecule type" value="Genomic_DNA"/>
</dbReference>
<keyword evidence="2" id="KW-0732">Signal</keyword>
<evidence type="ECO:0000256" key="1">
    <source>
        <dbReference type="SAM" id="Phobius"/>
    </source>
</evidence>
<comment type="caution">
    <text evidence="3">The sequence shown here is derived from an EMBL/GenBank/DDBJ whole genome shotgun (WGS) entry which is preliminary data.</text>
</comment>
<gene>
    <name evidence="3" type="ORF">GCM10008957_39070</name>
</gene>
<organism evidence="3 4">
    <name type="scientific">Deinococcus ruber</name>
    <dbReference type="NCBI Taxonomy" id="1848197"/>
    <lineage>
        <taxon>Bacteria</taxon>
        <taxon>Thermotogati</taxon>
        <taxon>Deinococcota</taxon>
        <taxon>Deinococci</taxon>
        <taxon>Deinococcales</taxon>
        <taxon>Deinococcaceae</taxon>
        <taxon>Deinococcus</taxon>
    </lineage>
</organism>
<feature type="transmembrane region" description="Helical" evidence="1">
    <location>
        <begin position="222"/>
        <end position="239"/>
    </location>
</feature>
<feature type="transmembrane region" description="Helical" evidence="1">
    <location>
        <begin position="312"/>
        <end position="333"/>
    </location>
</feature>
<dbReference type="Proteomes" id="UP000603865">
    <property type="component" value="Unassembled WGS sequence"/>
</dbReference>
<evidence type="ECO:0000313" key="4">
    <source>
        <dbReference type="Proteomes" id="UP000603865"/>
    </source>
</evidence>
<dbReference type="Pfam" id="PF13795">
    <property type="entry name" value="HupE_UreJ_2"/>
    <property type="match status" value="1"/>
</dbReference>
<feature type="transmembrane region" description="Helical" evidence="1">
    <location>
        <begin position="377"/>
        <end position="394"/>
    </location>
</feature>
<feature type="signal peptide" evidence="2">
    <location>
        <begin position="1"/>
        <end position="30"/>
    </location>
</feature>